<evidence type="ECO:0000256" key="9">
    <source>
        <dbReference type="ARBA" id="ARBA00023239"/>
    </source>
</evidence>
<protein>
    <recommendedName>
        <fullName evidence="11">L-serine deaminase</fullName>
    </recommendedName>
</protein>
<dbReference type="PANTHER" id="PTHR30182">
    <property type="entry name" value="L-SERINE DEHYDRATASE"/>
    <property type="match status" value="1"/>
</dbReference>
<dbReference type="Pfam" id="PF01842">
    <property type="entry name" value="ACT"/>
    <property type="match status" value="1"/>
</dbReference>
<dbReference type="NCBIfam" id="TIGR00719">
    <property type="entry name" value="sda_beta"/>
    <property type="match status" value="1"/>
</dbReference>
<evidence type="ECO:0000256" key="12">
    <source>
        <dbReference type="RuleBase" id="RU366059"/>
    </source>
</evidence>
<reference evidence="14 15" key="1">
    <citation type="journal article" date="2014" name="Genome Announc.">
        <title>Genome Sequence of Bacillus simplex Strain P558, Isolated from a Human Fecal Sample.</title>
        <authorList>
            <person name="Croce O."/>
            <person name="Hugon P."/>
            <person name="Lagier J.C."/>
            <person name="Bibi F."/>
            <person name="Robert C."/>
            <person name="Azhar E.I."/>
            <person name="Raoult D."/>
            <person name="Fournier P.E."/>
        </authorList>
    </citation>
    <scope>NUCLEOTIDE SEQUENCE [LARGE SCALE GENOMIC DNA]</scope>
    <source>
        <strain evidence="14 15">P558</strain>
    </source>
</reference>
<dbReference type="PANTHER" id="PTHR30182:SF12">
    <property type="entry name" value="L-SERINE DEHYDRATASE, BETA CHAIN-RELATED"/>
    <property type="match status" value="1"/>
</dbReference>
<dbReference type="SUPFAM" id="SSF143548">
    <property type="entry name" value="Serine metabolism enzymes domain"/>
    <property type="match status" value="1"/>
</dbReference>
<evidence type="ECO:0000313" key="15">
    <source>
        <dbReference type="Proteomes" id="UP000182110"/>
    </source>
</evidence>
<dbReference type="GO" id="GO:0006094">
    <property type="term" value="P:gluconeogenesis"/>
    <property type="evidence" value="ECO:0007669"/>
    <property type="project" value="UniProtKB-UniRule"/>
</dbReference>
<dbReference type="Pfam" id="PF03315">
    <property type="entry name" value="SDH_beta"/>
    <property type="match status" value="1"/>
</dbReference>
<evidence type="ECO:0000256" key="1">
    <source>
        <dbReference type="ARBA" id="ARBA00001966"/>
    </source>
</evidence>
<keyword evidence="5 11" id="KW-0004">4Fe-4S</keyword>
<evidence type="ECO:0000256" key="10">
    <source>
        <dbReference type="ARBA" id="ARBA00049406"/>
    </source>
</evidence>
<sequence length="225" mass="24503">MGHYTMKYRSAFDIIGPVMIGPSSSHTAGAARIGRVARTLFGKQPKKAIISLYGSFAKTYRGHGTDVAVVGGILDFDTDDERIPASLTIAEEAGMDVSFTIEDTVMDHPNTVKIRLFDEDKELELVGISIGGGTIEITELNTFKLKLSGENPAILVVHNDVFGIISSVSTVLANHEINIGHMEVSRKEKGQMALMVIEVDQKIQGDVMKEIEGLENVSQVIRMVE</sequence>
<keyword evidence="8 11" id="KW-0411">Iron-sulfur</keyword>
<comment type="pathway">
    <text evidence="2 11">Carbohydrate biosynthesis; gluconeogenesis.</text>
</comment>
<comment type="similarity">
    <text evidence="3 11 12">Belongs to the iron-sulfur dependent L-serine dehydratase family.</text>
</comment>
<keyword evidence="6 11" id="KW-0479">Metal-binding</keyword>
<gene>
    <name evidence="14" type="primary">sdaAB_1</name>
    <name evidence="14" type="ORF">BN1180_05106</name>
</gene>
<evidence type="ECO:0000256" key="7">
    <source>
        <dbReference type="ARBA" id="ARBA00023004"/>
    </source>
</evidence>
<keyword evidence="4 11" id="KW-0312">Gluconeogenesis</keyword>
<dbReference type="SUPFAM" id="SSF55021">
    <property type="entry name" value="ACT-like"/>
    <property type="match status" value="1"/>
</dbReference>
<name>A0AAN2TV03_9BACI</name>
<comment type="cofactor">
    <cofactor evidence="1 12">
        <name>[4Fe-4S] cluster</name>
        <dbReference type="ChEBI" id="CHEBI:49883"/>
    </cofactor>
</comment>
<dbReference type="GO" id="GO:0051539">
    <property type="term" value="F:4 iron, 4 sulfur cluster binding"/>
    <property type="evidence" value="ECO:0007669"/>
    <property type="project" value="UniProtKB-UniRule"/>
</dbReference>
<dbReference type="CDD" id="cd04903">
    <property type="entry name" value="ACT_LSD"/>
    <property type="match status" value="1"/>
</dbReference>
<dbReference type="GO" id="GO:0046872">
    <property type="term" value="F:metal ion binding"/>
    <property type="evidence" value="ECO:0007669"/>
    <property type="project" value="UniProtKB-UniRule"/>
</dbReference>
<evidence type="ECO:0000313" key="14">
    <source>
        <dbReference type="EMBL" id="CEG34900.1"/>
    </source>
</evidence>
<comment type="catalytic activity">
    <reaction evidence="10 11 12">
        <text>L-serine = pyruvate + NH4(+)</text>
        <dbReference type="Rhea" id="RHEA:19169"/>
        <dbReference type="ChEBI" id="CHEBI:15361"/>
        <dbReference type="ChEBI" id="CHEBI:28938"/>
        <dbReference type="ChEBI" id="CHEBI:33384"/>
        <dbReference type="EC" id="4.3.1.17"/>
    </reaction>
</comment>
<dbReference type="EMBL" id="CCXW01000001">
    <property type="protein sequence ID" value="CEG34900.1"/>
    <property type="molecule type" value="Genomic_DNA"/>
</dbReference>
<organism evidence="14 15">
    <name type="scientific">Peribacillus simplex</name>
    <dbReference type="NCBI Taxonomy" id="1478"/>
    <lineage>
        <taxon>Bacteria</taxon>
        <taxon>Bacillati</taxon>
        <taxon>Bacillota</taxon>
        <taxon>Bacilli</taxon>
        <taxon>Bacillales</taxon>
        <taxon>Bacillaceae</taxon>
        <taxon>Peribacillus</taxon>
    </lineage>
</organism>
<dbReference type="InterPro" id="IPR045865">
    <property type="entry name" value="ACT-like_dom_sf"/>
</dbReference>
<dbReference type="InterPro" id="IPR029009">
    <property type="entry name" value="ASB_dom_sf"/>
</dbReference>
<dbReference type="PROSITE" id="PS51671">
    <property type="entry name" value="ACT"/>
    <property type="match status" value="1"/>
</dbReference>
<accession>A0AAN2TV03</accession>
<dbReference type="AlphaFoldDB" id="A0AAN2TV03"/>
<evidence type="ECO:0000256" key="8">
    <source>
        <dbReference type="ARBA" id="ARBA00023014"/>
    </source>
</evidence>
<dbReference type="InterPro" id="IPR004643">
    <property type="entry name" value="Fe-S_L-Ser_bsu"/>
</dbReference>
<dbReference type="Gene3D" id="3.30.70.260">
    <property type="match status" value="1"/>
</dbReference>
<keyword evidence="7 11" id="KW-0408">Iron</keyword>
<dbReference type="InterPro" id="IPR051318">
    <property type="entry name" value="Fe-S_L-Ser"/>
</dbReference>
<keyword evidence="9 11" id="KW-0456">Lyase</keyword>
<evidence type="ECO:0000256" key="3">
    <source>
        <dbReference type="ARBA" id="ARBA00008636"/>
    </source>
</evidence>
<evidence type="ECO:0000256" key="11">
    <source>
        <dbReference type="PIRNR" id="PIRNR036692"/>
    </source>
</evidence>
<keyword evidence="15" id="KW-1185">Reference proteome</keyword>
<dbReference type="FunFam" id="3.30.1330.90:FF:000004">
    <property type="entry name" value="L-serine dehydratase, iron-sulfur-dependent subunit beta"/>
    <property type="match status" value="1"/>
</dbReference>
<evidence type="ECO:0000256" key="5">
    <source>
        <dbReference type="ARBA" id="ARBA00022485"/>
    </source>
</evidence>
<dbReference type="PIRSF" id="PIRSF036692">
    <property type="entry name" value="SDH_B"/>
    <property type="match status" value="1"/>
</dbReference>
<proteinExistence type="inferred from homology"/>
<dbReference type="Gene3D" id="3.30.1330.90">
    <property type="entry name" value="D-3-phosphoglycerate dehydrogenase, domain 3"/>
    <property type="match status" value="1"/>
</dbReference>
<evidence type="ECO:0000256" key="6">
    <source>
        <dbReference type="ARBA" id="ARBA00022723"/>
    </source>
</evidence>
<evidence type="ECO:0000256" key="4">
    <source>
        <dbReference type="ARBA" id="ARBA00022432"/>
    </source>
</evidence>
<evidence type="ECO:0000259" key="13">
    <source>
        <dbReference type="PROSITE" id="PS51671"/>
    </source>
</evidence>
<dbReference type="GO" id="GO:0003941">
    <property type="term" value="F:L-serine ammonia-lyase activity"/>
    <property type="evidence" value="ECO:0007669"/>
    <property type="project" value="UniProtKB-UniRule"/>
</dbReference>
<dbReference type="InterPro" id="IPR002912">
    <property type="entry name" value="ACT_dom"/>
</dbReference>
<evidence type="ECO:0000256" key="2">
    <source>
        <dbReference type="ARBA" id="ARBA00004742"/>
    </source>
</evidence>
<comment type="caution">
    <text evidence="14">The sequence shown here is derived from an EMBL/GenBank/DDBJ whole genome shotgun (WGS) entry which is preliminary data.</text>
</comment>
<dbReference type="InterPro" id="IPR005131">
    <property type="entry name" value="Ser_deHydtase_bsu"/>
</dbReference>
<feature type="domain" description="ACT" evidence="13">
    <location>
        <begin position="153"/>
        <end position="225"/>
    </location>
</feature>
<dbReference type="FunFam" id="3.30.70.260:FF:000008">
    <property type="entry name" value="D-3-phosphoglycerate dehydrogenase, chloroplastic"/>
    <property type="match status" value="1"/>
</dbReference>
<dbReference type="Proteomes" id="UP000182110">
    <property type="component" value="Unassembled WGS sequence"/>
</dbReference>